<dbReference type="PANTHER" id="PTHR10961:SF46">
    <property type="entry name" value="PEROXISOMAL SARCOSINE OXIDASE"/>
    <property type="match status" value="1"/>
</dbReference>
<dbReference type="Proteomes" id="UP001266305">
    <property type="component" value="Unassembled WGS sequence"/>
</dbReference>
<evidence type="ECO:0000256" key="2">
    <source>
        <dbReference type="ARBA" id="ARBA00010989"/>
    </source>
</evidence>
<evidence type="ECO:0000256" key="3">
    <source>
        <dbReference type="ARBA" id="ARBA00022630"/>
    </source>
</evidence>
<evidence type="ECO:0000256" key="1">
    <source>
        <dbReference type="ARBA" id="ARBA00001974"/>
    </source>
</evidence>
<protein>
    <recommendedName>
        <fullName evidence="6">FAD dependent oxidoreductase domain-containing protein</fullName>
    </recommendedName>
</protein>
<evidence type="ECO:0000313" key="8">
    <source>
        <dbReference type="Proteomes" id="UP001266305"/>
    </source>
</evidence>
<keyword evidence="5" id="KW-0560">Oxidoreductase</keyword>
<dbReference type="Gene3D" id="3.30.9.10">
    <property type="entry name" value="D-Amino Acid Oxidase, subunit A, domain 2"/>
    <property type="match status" value="1"/>
</dbReference>
<evidence type="ECO:0000256" key="5">
    <source>
        <dbReference type="ARBA" id="ARBA00023002"/>
    </source>
</evidence>
<evidence type="ECO:0000313" key="7">
    <source>
        <dbReference type="EMBL" id="KAK2111484.1"/>
    </source>
</evidence>
<dbReference type="InterPro" id="IPR045170">
    <property type="entry name" value="MTOX"/>
</dbReference>
<proteinExistence type="inferred from homology"/>
<dbReference type="InterPro" id="IPR006076">
    <property type="entry name" value="FAD-dep_OxRdtase"/>
</dbReference>
<comment type="cofactor">
    <cofactor evidence="1">
        <name>FAD</name>
        <dbReference type="ChEBI" id="CHEBI:57692"/>
    </cofactor>
</comment>
<accession>A0ABQ9VQ29</accession>
<feature type="domain" description="FAD dependent oxidoreductase" evidence="6">
    <location>
        <begin position="104"/>
        <end position="276"/>
    </location>
</feature>
<dbReference type="SUPFAM" id="SSF51905">
    <property type="entry name" value="FAD/NAD(P)-binding domain"/>
    <property type="match status" value="1"/>
</dbReference>
<dbReference type="EMBL" id="JASSZA010000005">
    <property type="protein sequence ID" value="KAK2111484.1"/>
    <property type="molecule type" value="Genomic_DNA"/>
</dbReference>
<keyword evidence="3" id="KW-0285">Flavoprotein</keyword>
<comment type="similarity">
    <text evidence="2">Belongs to the MSOX/MTOX family.</text>
</comment>
<reference evidence="7 8" key="1">
    <citation type="submission" date="2023-05" db="EMBL/GenBank/DDBJ databases">
        <title>B98-5 Cell Line De Novo Hybrid Assembly: An Optical Mapping Approach.</title>
        <authorList>
            <person name="Kananen K."/>
            <person name="Auerbach J.A."/>
            <person name="Kautto E."/>
            <person name="Blachly J.S."/>
        </authorList>
    </citation>
    <scope>NUCLEOTIDE SEQUENCE [LARGE SCALE GENOMIC DNA]</scope>
    <source>
        <strain evidence="7">B95-8</strain>
        <tissue evidence="7">Cell line</tissue>
    </source>
</reference>
<dbReference type="Gene3D" id="3.50.50.60">
    <property type="entry name" value="FAD/NAD(P)-binding domain"/>
    <property type="match status" value="1"/>
</dbReference>
<gene>
    <name evidence="7" type="ORF">P7K49_011230</name>
</gene>
<evidence type="ECO:0000256" key="4">
    <source>
        <dbReference type="ARBA" id="ARBA00022827"/>
    </source>
</evidence>
<dbReference type="SUPFAM" id="SSF54373">
    <property type="entry name" value="FAD-linked reductases, C-terminal domain"/>
    <property type="match status" value="1"/>
</dbReference>
<dbReference type="InterPro" id="IPR036188">
    <property type="entry name" value="FAD/NAD-bd_sf"/>
</dbReference>
<evidence type="ECO:0000259" key="6">
    <source>
        <dbReference type="Pfam" id="PF01266"/>
    </source>
</evidence>
<dbReference type="PANTHER" id="PTHR10961">
    <property type="entry name" value="PEROXISOMAL SARCOSINE OXIDASE"/>
    <property type="match status" value="1"/>
</dbReference>
<keyword evidence="8" id="KW-1185">Reference proteome</keyword>
<name>A0ABQ9VQ29_SAGOE</name>
<dbReference type="Pfam" id="PF01266">
    <property type="entry name" value="DAO"/>
    <property type="match status" value="1"/>
</dbReference>
<comment type="caution">
    <text evidence="7">The sequence shown here is derived from an EMBL/GenBank/DDBJ whole genome shotgun (WGS) entry which is preliminary data.</text>
</comment>
<organism evidence="7 8">
    <name type="scientific">Saguinus oedipus</name>
    <name type="common">Cotton-top tamarin</name>
    <name type="synonym">Oedipomidas oedipus</name>
    <dbReference type="NCBI Taxonomy" id="9490"/>
    <lineage>
        <taxon>Eukaryota</taxon>
        <taxon>Metazoa</taxon>
        <taxon>Chordata</taxon>
        <taxon>Craniata</taxon>
        <taxon>Vertebrata</taxon>
        <taxon>Euteleostomi</taxon>
        <taxon>Mammalia</taxon>
        <taxon>Eutheria</taxon>
        <taxon>Euarchontoglires</taxon>
        <taxon>Primates</taxon>
        <taxon>Haplorrhini</taxon>
        <taxon>Platyrrhini</taxon>
        <taxon>Cebidae</taxon>
        <taxon>Callitrichinae</taxon>
        <taxon>Saguinus</taxon>
    </lineage>
</organism>
<sequence>MCPRLAEAVLESLLARHHVADAPSGAGICWSVSKDCYCAFKDREISSLKRPFRCLTAPVMKNEKLLRALYALPGGCTGPLLGSAAAETEKDHRNGPKGQSDSSITGLLLLGMKENQELKTIQAILSREGVEHQCLSSEELKQHFPDIQLTRGEVGLLDKFGGVIYADKALRALQDVVGQLGGVVRDGEKVVEINPGLPVMVKTTSRSYQAKGLVITAGPWTNQLLRPLGIELPLQTLRINVCYWRQKVPRSYGVSQAFPCFLALGLSSHHIYGLPTGEYPELMKVSRKTEIRPVDARADWGQVL</sequence>
<keyword evidence="4" id="KW-0274">FAD</keyword>